<dbReference type="PIRSF" id="PIRSF000189">
    <property type="entry name" value="D-aa_oxidase"/>
    <property type="match status" value="1"/>
</dbReference>
<evidence type="ECO:0000256" key="4">
    <source>
        <dbReference type="ARBA" id="ARBA00022630"/>
    </source>
</evidence>
<evidence type="ECO:0000256" key="6">
    <source>
        <dbReference type="ARBA" id="ARBA00023002"/>
    </source>
</evidence>
<dbReference type="SUPFAM" id="SSF51971">
    <property type="entry name" value="Nucleotide-binding domain"/>
    <property type="match status" value="1"/>
</dbReference>
<gene>
    <name evidence="15" type="ORF">AALO_G00246450</name>
</gene>
<evidence type="ECO:0000256" key="5">
    <source>
        <dbReference type="ARBA" id="ARBA00022827"/>
    </source>
</evidence>
<dbReference type="PANTHER" id="PTHR11530:SF11">
    <property type="entry name" value="D-ASPARTATE OXIDASE"/>
    <property type="match status" value="1"/>
</dbReference>
<comment type="subcellular location">
    <subcellularLocation>
        <location evidence="2">Peroxisome matrix</location>
    </subcellularLocation>
</comment>
<evidence type="ECO:0000313" key="16">
    <source>
        <dbReference type="Proteomes" id="UP000823561"/>
    </source>
</evidence>
<dbReference type="GO" id="GO:0005782">
    <property type="term" value="C:peroxisomal matrix"/>
    <property type="evidence" value="ECO:0007669"/>
    <property type="project" value="UniProtKB-SubCell"/>
</dbReference>
<accession>A0AAV6FTL8</accession>
<evidence type="ECO:0000256" key="9">
    <source>
        <dbReference type="ARBA" id="ARBA00044541"/>
    </source>
</evidence>
<dbReference type="InterPro" id="IPR006181">
    <property type="entry name" value="D-amino_acid_oxidase_CS"/>
</dbReference>
<dbReference type="SUPFAM" id="SSF54373">
    <property type="entry name" value="FAD-linked reductases, C-terminal domain"/>
    <property type="match status" value="1"/>
</dbReference>
<dbReference type="AlphaFoldDB" id="A0AAV6FTL8"/>
<evidence type="ECO:0000256" key="1">
    <source>
        <dbReference type="ARBA" id="ARBA00001974"/>
    </source>
</evidence>
<evidence type="ECO:0000256" key="2">
    <source>
        <dbReference type="ARBA" id="ARBA00004253"/>
    </source>
</evidence>
<evidence type="ECO:0000313" key="15">
    <source>
        <dbReference type="EMBL" id="KAG5265794.1"/>
    </source>
</evidence>
<name>A0AAV6FTL8_9TELE</name>
<evidence type="ECO:0000256" key="3">
    <source>
        <dbReference type="ARBA" id="ARBA00006730"/>
    </source>
</evidence>
<evidence type="ECO:0000256" key="8">
    <source>
        <dbReference type="ARBA" id="ARBA00044520"/>
    </source>
</evidence>
<feature type="binding site" evidence="13">
    <location>
        <position position="316"/>
    </location>
    <ligand>
        <name>D-dopa</name>
        <dbReference type="ChEBI" id="CHEBI:149689"/>
    </ligand>
</feature>
<feature type="binding site" evidence="13">
    <location>
        <begin position="346"/>
        <end position="351"/>
    </location>
    <ligand>
        <name>FAD</name>
        <dbReference type="ChEBI" id="CHEBI:57692"/>
    </ligand>
</feature>
<dbReference type="PANTHER" id="PTHR11530">
    <property type="entry name" value="D-AMINO ACID OXIDASE"/>
    <property type="match status" value="1"/>
</dbReference>
<dbReference type="Pfam" id="PF01266">
    <property type="entry name" value="DAO"/>
    <property type="match status" value="1"/>
</dbReference>
<dbReference type="GO" id="GO:0008445">
    <property type="term" value="F:D-aspartate oxidase activity"/>
    <property type="evidence" value="ECO:0007669"/>
    <property type="project" value="UniProtKB-EC"/>
</dbReference>
<dbReference type="PROSITE" id="PS00677">
    <property type="entry name" value="DAO"/>
    <property type="match status" value="1"/>
</dbReference>
<dbReference type="InterPro" id="IPR006076">
    <property type="entry name" value="FAD-dep_OxRdtase"/>
</dbReference>
<keyword evidence="5 13" id="KW-0274">FAD</keyword>
<dbReference type="Gene3D" id="3.30.9.10">
    <property type="entry name" value="D-Amino Acid Oxidase, subunit A, domain 2"/>
    <property type="match status" value="1"/>
</dbReference>
<feature type="domain" description="FAD dependent oxidoreductase" evidence="14">
    <location>
        <begin position="43"/>
        <end position="357"/>
    </location>
</feature>
<evidence type="ECO:0000256" key="7">
    <source>
        <dbReference type="ARBA" id="ARBA00023140"/>
    </source>
</evidence>
<comment type="similarity">
    <text evidence="3">Belongs to the DAMOX/DASOX family.</text>
</comment>
<keyword evidence="7" id="KW-0576">Peroxisome</keyword>
<feature type="binding site" evidence="13">
    <location>
        <position position="261"/>
    </location>
    <ligand>
        <name>D-dopa</name>
        <dbReference type="ChEBI" id="CHEBI:149689"/>
    </ligand>
</feature>
<feature type="binding site" evidence="13">
    <location>
        <position position="347"/>
    </location>
    <ligand>
        <name>D-dopa</name>
        <dbReference type="ChEBI" id="CHEBI:149689"/>
    </ligand>
</feature>
<dbReference type="GO" id="GO:0071949">
    <property type="term" value="F:FAD binding"/>
    <property type="evidence" value="ECO:0007669"/>
    <property type="project" value="InterPro"/>
</dbReference>
<dbReference type="GO" id="GO:0019478">
    <property type="term" value="P:D-amino acid catabolic process"/>
    <property type="evidence" value="ECO:0007669"/>
    <property type="project" value="UniProtKB-ARBA"/>
</dbReference>
<evidence type="ECO:0000256" key="10">
    <source>
        <dbReference type="ARBA" id="ARBA00046214"/>
    </source>
</evidence>
<feature type="binding site" evidence="13">
    <location>
        <position position="204"/>
    </location>
    <ligand>
        <name>FAD</name>
        <dbReference type="ChEBI" id="CHEBI:57692"/>
    </ligand>
</feature>
<dbReference type="Proteomes" id="UP000823561">
    <property type="component" value="Chromosome 19"/>
</dbReference>
<comment type="catalytic activity">
    <reaction evidence="11">
        <text>D-aspartate + O2 + H2O = oxaloacetate + H2O2 + NH4(+)</text>
        <dbReference type="Rhea" id="RHEA:12512"/>
        <dbReference type="ChEBI" id="CHEBI:15377"/>
        <dbReference type="ChEBI" id="CHEBI:15379"/>
        <dbReference type="ChEBI" id="CHEBI:16240"/>
        <dbReference type="ChEBI" id="CHEBI:16452"/>
        <dbReference type="ChEBI" id="CHEBI:28938"/>
        <dbReference type="ChEBI" id="CHEBI:29990"/>
        <dbReference type="EC" id="1.4.3.1"/>
    </reaction>
    <physiologicalReaction direction="left-to-right" evidence="11">
        <dbReference type="Rhea" id="RHEA:12513"/>
    </physiologicalReaction>
</comment>
<organism evidence="15 16">
    <name type="scientific">Alosa alosa</name>
    <name type="common">allis shad</name>
    <dbReference type="NCBI Taxonomy" id="278164"/>
    <lineage>
        <taxon>Eukaryota</taxon>
        <taxon>Metazoa</taxon>
        <taxon>Chordata</taxon>
        <taxon>Craniata</taxon>
        <taxon>Vertebrata</taxon>
        <taxon>Euteleostomi</taxon>
        <taxon>Actinopterygii</taxon>
        <taxon>Neopterygii</taxon>
        <taxon>Teleostei</taxon>
        <taxon>Clupei</taxon>
        <taxon>Clupeiformes</taxon>
        <taxon>Clupeoidei</taxon>
        <taxon>Clupeidae</taxon>
        <taxon>Alosa</taxon>
    </lineage>
</organism>
<evidence type="ECO:0000256" key="12">
    <source>
        <dbReference type="ARBA" id="ARBA00049882"/>
    </source>
</evidence>
<comment type="caution">
    <text evidence="15">The sequence shown here is derived from an EMBL/GenBank/DDBJ whole genome shotgun (WGS) entry which is preliminary data.</text>
</comment>
<dbReference type="EMBL" id="JADWDJ010000019">
    <property type="protein sequence ID" value="KAG5265794.1"/>
    <property type="molecule type" value="Genomic_DNA"/>
</dbReference>
<evidence type="ECO:0000259" key="14">
    <source>
        <dbReference type="Pfam" id="PF01266"/>
    </source>
</evidence>
<comment type="catalytic activity">
    <reaction evidence="12">
        <text>D-glutamate + O2 + H2O = 2-oxoglutarate + H2O2 + NH4(+)</text>
        <dbReference type="Rhea" id="RHEA:10028"/>
        <dbReference type="ChEBI" id="CHEBI:15377"/>
        <dbReference type="ChEBI" id="CHEBI:15379"/>
        <dbReference type="ChEBI" id="CHEBI:16240"/>
        <dbReference type="ChEBI" id="CHEBI:16810"/>
        <dbReference type="ChEBI" id="CHEBI:28938"/>
        <dbReference type="ChEBI" id="CHEBI:29986"/>
    </reaction>
    <physiologicalReaction direction="left-to-right" evidence="12">
        <dbReference type="Rhea" id="RHEA:10029"/>
    </physiologicalReaction>
</comment>
<keyword evidence="4" id="KW-0285">Flavoprotein</keyword>
<proteinExistence type="inferred from homology"/>
<feature type="binding site" evidence="13">
    <location>
        <begin position="81"/>
        <end position="82"/>
    </location>
    <ligand>
        <name>FAD</name>
        <dbReference type="ChEBI" id="CHEBI:57692"/>
    </ligand>
</feature>
<sequence>MVADRLLLSCPISQFLNPPDGGRILVNAESSESQLDTTMQSVKVVVVGAGVVGLSTAVCIAETLPHCSVTVISERFTPDTTSDGAAGILFASQFPDIPLEQQQRWFKESFDHLLAIAQSSKSGETGVILSSGCQVFKEVPADKRPFWAEHVLGFRFLSDRELKRFPDHKFGQAFTTIKCECTTYLPWLEKRFGKAGGKILNGKVSDLQRLADTYDVIVNCSGLGAHSLVGDAKMHPIRGQILKFHAPWVKNFVRDGDGHTYIYPGVNSVTLGGTRQAGDWRLEVDVGDREGILERCFRLEPALHGGKVVGKWVGLRPGRESPRVEVEWLRTAGGQEVPLVHNYGHGGFGVTLAWGTALDALGLVRQSLLQHPPMAKL</sequence>
<comment type="cofactor">
    <cofactor evidence="1 13">
        <name>FAD</name>
        <dbReference type="ChEBI" id="CHEBI:57692"/>
    </cofactor>
</comment>
<keyword evidence="16" id="KW-1185">Reference proteome</keyword>
<dbReference type="GO" id="GO:0006533">
    <property type="term" value="P:L-aspartate catabolic process"/>
    <property type="evidence" value="ECO:0007669"/>
    <property type="project" value="TreeGrafter"/>
</dbReference>
<comment type="function">
    <text evidence="10">Selectively catalyzes the oxidative deamination of acidic amino acids. Suppresses the level of D-aspartate in the brain, an amino acid that can act as an agonist for glutamate receptors. Protects the organism from the toxicity of D-amino acids. May also function in the intestine.</text>
</comment>
<reference evidence="15" key="1">
    <citation type="submission" date="2020-10" db="EMBL/GenBank/DDBJ databases">
        <title>Chromosome-scale genome assembly of the Allis shad, Alosa alosa.</title>
        <authorList>
            <person name="Margot Z."/>
            <person name="Christophe K."/>
            <person name="Cabau C."/>
            <person name="Louis A."/>
            <person name="Berthelot C."/>
            <person name="Parey E."/>
            <person name="Roest Crollius H."/>
            <person name="Montfort J."/>
            <person name="Robinson-Rechavi M."/>
            <person name="Bucao C."/>
            <person name="Bouchez O."/>
            <person name="Gislard M."/>
            <person name="Lluch J."/>
            <person name="Milhes M."/>
            <person name="Lampietro C."/>
            <person name="Lopez Roques C."/>
            <person name="Donnadieu C."/>
            <person name="Braasch I."/>
            <person name="Desvignes T."/>
            <person name="Postlethwait J."/>
            <person name="Bobe J."/>
            <person name="Guiguen Y."/>
        </authorList>
    </citation>
    <scope>NUCLEOTIDE SEQUENCE</scope>
    <source>
        <strain evidence="15">M-15738</strain>
        <tissue evidence="15">Blood</tissue>
    </source>
</reference>
<evidence type="ECO:0000256" key="13">
    <source>
        <dbReference type="PIRSR" id="PIRSR000189-1"/>
    </source>
</evidence>
<evidence type="ECO:0000256" key="11">
    <source>
        <dbReference type="ARBA" id="ARBA00047522"/>
    </source>
</evidence>
<dbReference type="Gene3D" id="3.40.50.720">
    <property type="entry name" value="NAD(P)-binding Rossmann-like Domain"/>
    <property type="match status" value="1"/>
</dbReference>
<protein>
    <recommendedName>
        <fullName evidence="9">D-aspartate oxidase</fullName>
        <ecNumber evidence="8">1.4.3.1</ecNumber>
    </recommendedName>
</protein>
<dbReference type="EC" id="1.4.3.1" evidence="8"/>
<dbReference type="InterPro" id="IPR023209">
    <property type="entry name" value="DAO"/>
</dbReference>
<keyword evidence="6" id="KW-0560">Oxidoreductase</keyword>